<keyword evidence="2" id="KW-1133">Transmembrane helix</keyword>
<evidence type="ECO:0000313" key="4">
    <source>
        <dbReference type="Proteomes" id="UP001164305"/>
    </source>
</evidence>
<keyword evidence="4" id="KW-1185">Reference proteome</keyword>
<feature type="region of interest" description="Disordered" evidence="1">
    <location>
        <begin position="746"/>
        <end position="789"/>
    </location>
</feature>
<dbReference type="Proteomes" id="UP001164305">
    <property type="component" value="Chromosome"/>
</dbReference>
<protein>
    <submittedName>
        <fullName evidence="3">DUF6049 family protein</fullName>
    </submittedName>
</protein>
<accession>A0ABY6G4T5</accession>
<feature type="compositionally biased region" description="Basic and acidic residues" evidence="1">
    <location>
        <begin position="768"/>
        <end position="780"/>
    </location>
</feature>
<dbReference type="InterPro" id="IPR046112">
    <property type="entry name" value="DUF6049"/>
</dbReference>
<gene>
    <name evidence="3" type="ORF">BRM3_04235</name>
</gene>
<evidence type="ECO:0000256" key="2">
    <source>
        <dbReference type="SAM" id="Phobius"/>
    </source>
</evidence>
<feature type="compositionally biased region" description="Low complexity" evidence="1">
    <location>
        <begin position="121"/>
        <end position="134"/>
    </location>
</feature>
<name>A0ABY6G4T5_9MICO</name>
<keyword evidence="2" id="KW-0812">Transmembrane</keyword>
<organism evidence="3 4">
    <name type="scientific">Brachybacterium huguangmaarense</name>
    <dbReference type="NCBI Taxonomy" id="1652028"/>
    <lineage>
        <taxon>Bacteria</taxon>
        <taxon>Bacillati</taxon>
        <taxon>Actinomycetota</taxon>
        <taxon>Actinomycetes</taxon>
        <taxon>Micrococcales</taxon>
        <taxon>Dermabacteraceae</taxon>
        <taxon>Brachybacterium</taxon>
    </lineage>
</organism>
<dbReference type="EMBL" id="CP107020">
    <property type="protein sequence ID" value="UYG17641.1"/>
    <property type="molecule type" value="Genomic_DNA"/>
</dbReference>
<sequence length="789" mass="80302">MPSTPTLARRRGPRPIGFVAALLIALAMVLGSAPTHSIAVEQASGTAPQRPPATPAAGVALDLVSLGPTALTPGSTLTAQVQVTNGTDTTIAEPVLELRARTPRVTERSTLDTWQRDTTPAVSGTADASSTSGAPALAPGESRTVTVSVAADSLGFSSSPDLWGTRRLALTLASGGEDLATLRTFTVWRPAGTTASISESVLLPVSADDAGEAALDPAGYDASATGGHLRAVADLATRPDVDWLLDPALVDPPALAVPADEAEAGAGDPQADPSAGTTTADASPTPEGTGRYARSEAAQGLVDELTGAVGERTVLTTPYARADLVSLDAAGASDLADQLSRRSQEALSSAGITSAGTVVEVPADEADGQALTAAQETGADVLMTSSASLREEPDGIVTPSSIGAYASDAGTTPVLAPDPVLSDELSSITAGSDGEQTTQRMLAETAVIASEPTSSPRHVLISPTLADDADAGAMGRTLDALGEAPWVQHERTGDVLGLAADADWTTDSQDGSTQAYALGTLHADAVHPTSRSADGSITRLEEPDAPGLLGPGVLLGLQEKARALDTLRSAMQDPAQTDAADLAVASATSVRWRGTEAADAFQQRVSTASDQVDALTGAVTIVPASGYNLVASDVNVPVTVVNNLDSAVTVSLAASSDKPLLRVSDDLPTVTVPARGQESAPVHVEAVANGDVTLSVRLTDTHGRPLTESQEMPLTVNPAWENWTTMLIVIAMGLLVVVGVLRARRHGSDRRAPAVRGPENSDVLAHTGRSELAARGKGTDADTPQPPNG</sequence>
<reference evidence="3" key="1">
    <citation type="submission" date="2022-10" db="EMBL/GenBank/DDBJ databases">
        <title>Whole-Genome Sequencing of Brachybacterium huguangmaarense BRM-3, Isolated from Betula schmidtii.</title>
        <authorList>
            <person name="Haam D."/>
        </authorList>
    </citation>
    <scope>NUCLEOTIDE SEQUENCE</scope>
    <source>
        <strain evidence="3">BRM-3</strain>
    </source>
</reference>
<dbReference type="Pfam" id="PF19516">
    <property type="entry name" value="DUF6049"/>
    <property type="match status" value="1"/>
</dbReference>
<feature type="region of interest" description="Disordered" evidence="1">
    <location>
        <begin position="261"/>
        <end position="292"/>
    </location>
</feature>
<keyword evidence="2" id="KW-0472">Membrane</keyword>
<dbReference type="RefSeq" id="WP_263594849.1">
    <property type="nucleotide sequence ID" value="NZ_CP107020.1"/>
</dbReference>
<proteinExistence type="predicted"/>
<evidence type="ECO:0000256" key="1">
    <source>
        <dbReference type="SAM" id="MobiDB-lite"/>
    </source>
</evidence>
<feature type="compositionally biased region" description="Low complexity" evidence="1">
    <location>
        <begin position="261"/>
        <end position="273"/>
    </location>
</feature>
<feature type="transmembrane region" description="Helical" evidence="2">
    <location>
        <begin position="723"/>
        <end position="741"/>
    </location>
</feature>
<feature type="region of interest" description="Disordered" evidence="1">
    <location>
        <begin position="104"/>
        <end position="141"/>
    </location>
</feature>
<feature type="compositionally biased region" description="Polar residues" evidence="1">
    <location>
        <begin position="111"/>
        <end position="120"/>
    </location>
</feature>
<evidence type="ECO:0000313" key="3">
    <source>
        <dbReference type="EMBL" id="UYG17641.1"/>
    </source>
</evidence>